<name>A0AA38SBI1_9PEZI</name>
<evidence type="ECO:0000256" key="2">
    <source>
        <dbReference type="ARBA" id="ARBA00009797"/>
    </source>
</evidence>
<keyword evidence="4" id="KW-0479">Metal-binding</keyword>
<evidence type="ECO:0000256" key="7">
    <source>
        <dbReference type="SAM" id="MobiDB-lite"/>
    </source>
</evidence>
<comment type="caution">
    <text evidence="8">The sequence shown here is derived from an EMBL/GenBank/DDBJ whole genome shotgun (WGS) entry which is preliminary data.</text>
</comment>
<protein>
    <recommendedName>
        <fullName evidence="10">Defects in morphology protein 1</fullName>
    </recommendedName>
</protein>
<evidence type="ECO:0000256" key="5">
    <source>
        <dbReference type="ARBA" id="ARBA00022722"/>
    </source>
</evidence>
<proteinExistence type="inferred from homology"/>
<keyword evidence="4" id="KW-0411">Iron-sulfur</keyword>
<feature type="region of interest" description="Disordered" evidence="7">
    <location>
        <begin position="312"/>
        <end position="331"/>
    </location>
</feature>
<evidence type="ECO:0000313" key="8">
    <source>
        <dbReference type="EMBL" id="KAJ9161755.1"/>
    </source>
</evidence>
<feature type="region of interest" description="Disordered" evidence="7">
    <location>
        <begin position="37"/>
        <end position="60"/>
    </location>
</feature>
<dbReference type="EMBL" id="JANBVN010000019">
    <property type="protein sequence ID" value="KAJ9161755.1"/>
    <property type="molecule type" value="Genomic_DNA"/>
</dbReference>
<dbReference type="GO" id="GO:0045145">
    <property type="term" value="F:single-stranded DNA 5'-3' DNA exonuclease activity"/>
    <property type="evidence" value="ECO:0007669"/>
    <property type="project" value="InterPro"/>
</dbReference>
<evidence type="ECO:0000256" key="6">
    <source>
        <dbReference type="ARBA" id="ARBA00022839"/>
    </source>
</evidence>
<keyword evidence="6" id="KW-0378">Hydrolase</keyword>
<evidence type="ECO:0008006" key="10">
    <source>
        <dbReference type="Google" id="ProtNLM"/>
    </source>
</evidence>
<dbReference type="GO" id="GO:0005739">
    <property type="term" value="C:mitochondrion"/>
    <property type="evidence" value="ECO:0007669"/>
    <property type="project" value="TreeGrafter"/>
</dbReference>
<dbReference type="PANTHER" id="PTHR14464:SF4">
    <property type="entry name" value="EXONUCLEASE V"/>
    <property type="match status" value="1"/>
</dbReference>
<dbReference type="GO" id="GO:0036297">
    <property type="term" value="P:interstrand cross-link repair"/>
    <property type="evidence" value="ECO:0007669"/>
    <property type="project" value="TreeGrafter"/>
</dbReference>
<dbReference type="GO" id="GO:0005634">
    <property type="term" value="C:nucleus"/>
    <property type="evidence" value="ECO:0007669"/>
    <property type="project" value="TreeGrafter"/>
</dbReference>
<feature type="compositionally biased region" description="Low complexity" evidence="7">
    <location>
        <begin position="39"/>
        <end position="60"/>
    </location>
</feature>
<keyword evidence="6" id="KW-0269">Exonuclease</keyword>
<comment type="cofactor">
    <cofactor evidence="1">
        <name>[4Fe-4S] cluster</name>
        <dbReference type="ChEBI" id="CHEBI:49883"/>
    </cofactor>
</comment>
<sequence length="581" mass="64873">MAAKLASTHDYTQDSDIDASDYDFDLTAEEEDLLESLVATASSKRPASSTSAQSSGTQIATSGSSLRSDIVAAFATHASVKSSHDSEIDFNVRQVYKDRGLTYRDDSTVLSSVAAYGALESVDEGDGDEITAVVEEAERRIPQPVQVGDVRYPDLSRVLSDTFVKPEPEADNDMSVEQGREERLLPLIRFRSFPKKPFSVSDLVAGAWCELQYYYTLTKLPGGKKTRTAAMKGGSSLHQKLEDEIYTTVTIEITKKEDAFGLKLWNVIQGLRTLRDTGMTRELEVWGLVDGHVVNGVIDNLSYENPDPQFEEEVRSSQGSQEPSKTDSKDQKITTFFHSSSKPPQRQIFITDVKTRASKHIPSGAALRPTKIQLFLYHRFLSDMAAGRLDFLRVLARYGLEPDEPFSDTFVAQIGSLHDEIFEDAVDDSATWTKDSGSDHSSPTPDLVRYRTLRSLISLVETELRLTFPEGAASVGSVVNVEYRKRARRTSDGIEDADDEEAGKLLGANVIFVDQQALESYLEKDLQWWEGQRPPDGVAIEEAYKCRSCEFADECEWRLRQDAEILAAARQRVDRRKKEGR</sequence>
<keyword evidence="5" id="KW-0540">Nuclease</keyword>
<accession>A0AA38SBI1</accession>
<gene>
    <name evidence="8" type="ORF">NKR19_g2004</name>
</gene>
<dbReference type="AlphaFoldDB" id="A0AA38SBI1"/>
<evidence type="ECO:0000256" key="4">
    <source>
        <dbReference type="ARBA" id="ARBA00022485"/>
    </source>
</evidence>
<evidence type="ECO:0000313" key="9">
    <source>
        <dbReference type="Proteomes" id="UP001174691"/>
    </source>
</evidence>
<comment type="subunit">
    <text evidence="3">Monomer.</text>
</comment>
<keyword evidence="4" id="KW-0408">Iron</keyword>
<keyword evidence="4" id="KW-0004">4Fe-4S</keyword>
<comment type="similarity">
    <text evidence="2">Belongs to the EXO5 family.</text>
</comment>
<evidence type="ECO:0000256" key="1">
    <source>
        <dbReference type="ARBA" id="ARBA00001966"/>
    </source>
</evidence>
<organism evidence="8 9">
    <name type="scientific">Coniochaeta hoffmannii</name>
    <dbReference type="NCBI Taxonomy" id="91930"/>
    <lineage>
        <taxon>Eukaryota</taxon>
        <taxon>Fungi</taxon>
        <taxon>Dikarya</taxon>
        <taxon>Ascomycota</taxon>
        <taxon>Pezizomycotina</taxon>
        <taxon>Sordariomycetes</taxon>
        <taxon>Sordariomycetidae</taxon>
        <taxon>Coniochaetales</taxon>
        <taxon>Coniochaetaceae</taxon>
        <taxon>Coniochaeta</taxon>
    </lineage>
</organism>
<dbReference type="GO" id="GO:0051539">
    <property type="term" value="F:4 iron, 4 sulfur cluster binding"/>
    <property type="evidence" value="ECO:0007669"/>
    <property type="project" value="UniProtKB-KW"/>
</dbReference>
<dbReference type="InterPro" id="IPR019190">
    <property type="entry name" value="EXOV"/>
</dbReference>
<reference evidence="8" key="1">
    <citation type="submission" date="2022-07" db="EMBL/GenBank/DDBJ databases">
        <title>Fungi with potential for degradation of polypropylene.</title>
        <authorList>
            <person name="Gostincar C."/>
        </authorList>
    </citation>
    <scope>NUCLEOTIDE SEQUENCE</scope>
    <source>
        <strain evidence="8">EXF-13287</strain>
    </source>
</reference>
<dbReference type="PANTHER" id="PTHR14464">
    <property type="entry name" value="EXONUCLEASE V"/>
    <property type="match status" value="1"/>
</dbReference>
<dbReference type="Proteomes" id="UP001174691">
    <property type="component" value="Unassembled WGS sequence"/>
</dbReference>
<keyword evidence="9" id="KW-1185">Reference proteome</keyword>
<evidence type="ECO:0000256" key="3">
    <source>
        <dbReference type="ARBA" id="ARBA00011245"/>
    </source>
</evidence>
<dbReference type="Pfam" id="PF09810">
    <property type="entry name" value="Exo5"/>
    <property type="match status" value="1"/>
</dbReference>